<accession>A0A812R7E4</accession>
<dbReference type="SUPFAM" id="SSF53335">
    <property type="entry name" value="S-adenosyl-L-methionine-dependent methyltransferases"/>
    <property type="match status" value="1"/>
</dbReference>
<comment type="caution">
    <text evidence="3">The sequence shown here is derived from an EMBL/GenBank/DDBJ whole genome shotgun (WGS) entry which is preliminary data.</text>
</comment>
<keyword evidence="1" id="KW-1133">Transmembrane helix</keyword>
<keyword evidence="1" id="KW-0472">Membrane</keyword>
<feature type="transmembrane region" description="Helical" evidence="1">
    <location>
        <begin position="733"/>
        <end position="755"/>
    </location>
</feature>
<evidence type="ECO:0000313" key="4">
    <source>
        <dbReference type="Proteomes" id="UP000649617"/>
    </source>
</evidence>
<evidence type="ECO:0000259" key="2">
    <source>
        <dbReference type="PROSITE" id="PS50839"/>
    </source>
</evidence>
<dbReference type="AlphaFoldDB" id="A0A812R7E4"/>
<dbReference type="OrthoDB" id="415566at2759"/>
<sequence>MLNSLGLDTLKLRSKWVAAFDYDDLTQAISVLMLGVCKGLATFSALLGFVSDIGALGSAAGQVLQMGRCPRQFVAVCAAAADELDRSDPGRSGLRSEWAVAGEVLFEETTPASGLVRVTGSGASSGGSWRRLRFNGNTEQSVLLVDASKQVPEYGALAFGYLKSLAAVGASTARALGRPSTLRVLVIGVGLGALPGWFCKKMKAAVDAVELDPAVLRAASAVGGIPAGALRSASNAKECAADAAEHLESQSLRVYCCDGAEYVAAAQTQGLRYDLVVVDVFDGQGETPQAFLDDEFGTALGSIAECAVANLTCPATRPPLLLRRGGGDSALVLELQPWNIIPAVTPVGCPPEEFLVQAAQELARTGTFAIFSANLGETCPVPEAFDPGLIGLPRADLKDERLNLAAGYRSDDLQAVSKMVQSPTSPSAGQGRNQVGVSVYNVSASDASVKIHTREALLDLTKTFGGEVTRQLRTSASSVQALEAIIRIDEIGITAANFDSLADTLIRTYQGISNLQLAPSGQIERIYPLKDDTQDNTPALGLNLLVHPSHKAEAVASVLERRTTVIGPLRLLQGGNALIVRHPIFSAYAPQYLPDAWYAENGVNHTRICSIPGFRSDGCSFPGPIEGGVPTYFWGFVTMLARVEDLTAPVGLNRLEAGDRHVAGMTTFAYRIFDNDPHPSLEDAVYAQSSQAQRWTDFVQVNVLAEELGIDWTLQVMPLHGWPLVSADFWRQLLVVLPMTGLLGVGLGISILITMRRRAQQLLRLEEYRREVIARTILASISNLDLLQFPMCLLTVQDFLSLGELICHEDAREARRLRCIDMAEEAARMCQEEGVAFLSHQWASFEHPDPDGVQYRAMVKAVEEVLARGIKCSWIWVDYCSIPQRNTFQQQTAINSLSVYASYCSVFLSVVPPCIHADTGHDIDINSYCSRAWCRLEKLSYGTAGWNSDGRLAFMCTQEGISNDWAAIFDDESVLDVAGGAFSCCTRNHPDGKPCDKQKIVGVLLGIYWRLLATVRDAPENAARATALLKLIDHDEKRYFPPYTTYFSDAGSTRVELFDGFLPVLRDMFLQDTEADHHQRVVVPGVGDLQLDDFLSQAHSRVKVRTTSL</sequence>
<dbReference type="InterPro" id="IPR029063">
    <property type="entry name" value="SAM-dependent_MTases_sf"/>
</dbReference>
<dbReference type="InterPro" id="IPR006189">
    <property type="entry name" value="CHASE_dom"/>
</dbReference>
<name>A0A812R7E4_SYMPI</name>
<dbReference type="SMART" id="SM01079">
    <property type="entry name" value="CHASE"/>
    <property type="match status" value="1"/>
</dbReference>
<evidence type="ECO:0000256" key="1">
    <source>
        <dbReference type="SAM" id="Phobius"/>
    </source>
</evidence>
<protein>
    <recommendedName>
        <fullName evidence="2">CHASE domain-containing protein</fullName>
    </recommendedName>
</protein>
<reference evidence="3" key="1">
    <citation type="submission" date="2021-02" db="EMBL/GenBank/DDBJ databases">
        <authorList>
            <person name="Dougan E. K."/>
            <person name="Rhodes N."/>
            <person name="Thang M."/>
            <person name="Chan C."/>
        </authorList>
    </citation>
    <scope>NUCLEOTIDE SEQUENCE</scope>
</reference>
<organism evidence="3 4">
    <name type="scientific">Symbiodinium pilosum</name>
    <name type="common">Dinoflagellate</name>
    <dbReference type="NCBI Taxonomy" id="2952"/>
    <lineage>
        <taxon>Eukaryota</taxon>
        <taxon>Sar</taxon>
        <taxon>Alveolata</taxon>
        <taxon>Dinophyceae</taxon>
        <taxon>Suessiales</taxon>
        <taxon>Symbiodiniaceae</taxon>
        <taxon>Symbiodinium</taxon>
    </lineage>
</organism>
<gene>
    <name evidence="3" type="ORF">SPIL2461_LOCUS10443</name>
</gene>
<proteinExistence type="predicted"/>
<keyword evidence="1" id="KW-0812">Transmembrane</keyword>
<dbReference type="Gene3D" id="3.40.50.150">
    <property type="entry name" value="Vaccinia Virus protein VP39"/>
    <property type="match status" value="1"/>
</dbReference>
<dbReference type="GO" id="GO:0003824">
    <property type="term" value="F:catalytic activity"/>
    <property type="evidence" value="ECO:0007669"/>
    <property type="project" value="UniProtKB-ARBA"/>
</dbReference>
<keyword evidence="4" id="KW-1185">Reference proteome</keyword>
<dbReference type="PROSITE" id="PS50839">
    <property type="entry name" value="CHASE"/>
    <property type="match status" value="1"/>
</dbReference>
<evidence type="ECO:0000313" key="3">
    <source>
        <dbReference type="EMBL" id="CAE7426197.1"/>
    </source>
</evidence>
<dbReference type="Proteomes" id="UP000649617">
    <property type="component" value="Unassembled WGS sequence"/>
</dbReference>
<dbReference type="EMBL" id="CAJNIZ010019446">
    <property type="protein sequence ID" value="CAE7426197.1"/>
    <property type="molecule type" value="Genomic_DNA"/>
</dbReference>
<feature type="domain" description="CHASE" evidence="2">
    <location>
        <begin position="523"/>
        <end position="686"/>
    </location>
</feature>